<dbReference type="Gene3D" id="1.25.40.10">
    <property type="entry name" value="Tetratricopeptide repeat domain"/>
    <property type="match status" value="3"/>
</dbReference>
<dbReference type="InterPro" id="IPR051222">
    <property type="entry name" value="PPR/CCM1_RNA-binding"/>
</dbReference>
<evidence type="ECO:0000313" key="5">
    <source>
        <dbReference type="EMBL" id="KAL3531886.1"/>
    </source>
</evidence>
<feature type="compositionally biased region" description="Basic residues" evidence="3">
    <location>
        <begin position="26"/>
        <end position="38"/>
    </location>
</feature>
<name>A0ABD3AL30_9GENT</name>
<sequence>MRDAIAILASSSVTLPPATTPTPPHYHNHRWRRPHTPTKNKDNNISRTKQSLNSSAPLLRSAVLWNPSHFTSRKYYADLASNLAGDGRFHDFVMIAESVVVSGVKPSQFVSFLNVNLVSAGITRIIKERKLGSLIEVLAGLSKLGFAVIELFDGVAIEALRQECRRRLGKCDDVDEIVSFMEKLQGLGFATKEYLGPSEVIRLCAKKRSPTAAIRYARIFPQVDTLLCTIMIEFGKRGDLVSALTVFEVAKQKQGCPNTYAYRTVIDVCGLCGDYLKSRSIYEELLACKFTPNIYVFNSLMNVNASDLSYALDIYKQMQKLGVTADPASYNILLKSCCLAARVDLALDIYREVQQLESTGALKLDVFTYSTMIKVLADARMWKMALEIKEDMLLAGVFPNTVTWSSLISACANAGLAERAIQLFEEMLQADCEPTSQCCNILLHACVEARQYDRAFRLFHSWKESGIQKSVNKNFHWKTKDSTFVDHKLENSSTMSHSTSNSQHQSFPTSFPFAPTTSTYNTLMKACGTDYYRAKALMDEMKTEGLSPNNISWSILIDICGGSRNVQGVLQILKSVHQAGIQPDVVTYTTAIKVCVEHKSLKVAFSLLAEMKKNQIKPNLVTYNTLLRARSQYGSLQEVQQCLAIYQDMRKAGYKPNDYYLKLLIEEWCEGIIQNSNQNKGQSTSSDRTALGPQSLLLEKVAEHLQDTNAESASIDIRGLTKIEARIMVLAVLRMIKEKYTPGDSVKDDLLIILEEVSGLGASTHESGFTEAIANLLQYDLGLEVLSATSRDGKNFDGGFENSFASHPKSKKILEGRDLPLKLECPSRRPAVLQRLKVTKASLYHWLQKRGASANRIDSSSSAE</sequence>
<evidence type="ECO:0000313" key="6">
    <source>
        <dbReference type="Proteomes" id="UP001630127"/>
    </source>
</evidence>
<dbReference type="Pfam" id="PF17177">
    <property type="entry name" value="PPR_long"/>
    <property type="match status" value="1"/>
</dbReference>
<dbReference type="InterPro" id="IPR002885">
    <property type="entry name" value="PPR_rpt"/>
</dbReference>
<comment type="caution">
    <text evidence="5">The sequence shown here is derived from an EMBL/GenBank/DDBJ whole genome shotgun (WGS) entry which is preliminary data.</text>
</comment>
<feature type="repeat" description="PPR" evidence="2">
    <location>
        <begin position="584"/>
        <end position="618"/>
    </location>
</feature>
<keyword evidence="1" id="KW-0677">Repeat</keyword>
<feature type="repeat" description="PPR" evidence="2">
    <location>
        <begin position="619"/>
        <end position="656"/>
    </location>
</feature>
<feature type="domain" description="PROP1-like PPR" evidence="4">
    <location>
        <begin position="305"/>
        <end position="465"/>
    </location>
</feature>
<feature type="repeat" description="PPR" evidence="2">
    <location>
        <begin position="400"/>
        <end position="434"/>
    </location>
</feature>
<accession>A0ABD3AL30</accession>
<evidence type="ECO:0000256" key="3">
    <source>
        <dbReference type="SAM" id="MobiDB-lite"/>
    </source>
</evidence>
<evidence type="ECO:0000259" key="4">
    <source>
        <dbReference type="Pfam" id="PF17177"/>
    </source>
</evidence>
<feature type="region of interest" description="Disordered" evidence="3">
    <location>
        <begin position="14"/>
        <end position="49"/>
    </location>
</feature>
<protein>
    <recommendedName>
        <fullName evidence="4">PROP1-like PPR domain-containing protein</fullName>
    </recommendedName>
</protein>
<dbReference type="Proteomes" id="UP001630127">
    <property type="component" value="Unassembled WGS sequence"/>
</dbReference>
<dbReference type="PANTHER" id="PTHR47942:SF50">
    <property type="entry name" value="OS03G0284900 PROTEIN"/>
    <property type="match status" value="1"/>
</dbReference>
<dbReference type="EMBL" id="JBJUIK010000003">
    <property type="protein sequence ID" value="KAL3531886.1"/>
    <property type="molecule type" value="Genomic_DNA"/>
</dbReference>
<evidence type="ECO:0000256" key="2">
    <source>
        <dbReference type="PROSITE-ProRule" id="PRU00708"/>
    </source>
</evidence>
<feature type="repeat" description="PPR" evidence="2">
    <location>
        <begin position="258"/>
        <end position="292"/>
    </location>
</feature>
<reference evidence="5 6" key="1">
    <citation type="submission" date="2024-11" db="EMBL/GenBank/DDBJ databases">
        <title>A near-complete genome assembly of Cinchona calisaya.</title>
        <authorList>
            <person name="Lian D.C."/>
            <person name="Zhao X.W."/>
            <person name="Wei L."/>
        </authorList>
    </citation>
    <scope>NUCLEOTIDE SEQUENCE [LARGE SCALE GENOMIC DNA]</scope>
    <source>
        <tissue evidence="5">Nenye</tissue>
    </source>
</reference>
<dbReference type="AlphaFoldDB" id="A0ABD3AL30"/>
<organism evidence="5 6">
    <name type="scientific">Cinchona calisaya</name>
    <dbReference type="NCBI Taxonomy" id="153742"/>
    <lineage>
        <taxon>Eukaryota</taxon>
        <taxon>Viridiplantae</taxon>
        <taxon>Streptophyta</taxon>
        <taxon>Embryophyta</taxon>
        <taxon>Tracheophyta</taxon>
        <taxon>Spermatophyta</taxon>
        <taxon>Magnoliopsida</taxon>
        <taxon>eudicotyledons</taxon>
        <taxon>Gunneridae</taxon>
        <taxon>Pentapetalae</taxon>
        <taxon>asterids</taxon>
        <taxon>lamiids</taxon>
        <taxon>Gentianales</taxon>
        <taxon>Rubiaceae</taxon>
        <taxon>Cinchonoideae</taxon>
        <taxon>Cinchoneae</taxon>
        <taxon>Cinchona</taxon>
    </lineage>
</organism>
<dbReference type="InterPro" id="IPR011990">
    <property type="entry name" value="TPR-like_helical_dom_sf"/>
</dbReference>
<dbReference type="PROSITE" id="PS51375">
    <property type="entry name" value="PPR"/>
    <property type="match status" value="8"/>
</dbReference>
<feature type="repeat" description="PPR" evidence="2">
    <location>
        <begin position="326"/>
        <end position="356"/>
    </location>
</feature>
<feature type="repeat" description="PPR" evidence="2">
    <location>
        <begin position="365"/>
        <end position="399"/>
    </location>
</feature>
<dbReference type="Pfam" id="PF13812">
    <property type="entry name" value="PPR_3"/>
    <property type="match status" value="2"/>
</dbReference>
<feature type="repeat" description="PPR" evidence="2">
    <location>
        <begin position="549"/>
        <end position="583"/>
    </location>
</feature>
<dbReference type="PANTHER" id="PTHR47942">
    <property type="entry name" value="TETRATRICOPEPTIDE REPEAT (TPR)-LIKE SUPERFAMILY PROTEIN-RELATED"/>
    <property type="match status" value="1"/>
</dbReference>
<feature type="repeat" description="PPR" evidence="2">
    <location>
        <begin position="435"/>
        <end position="469"/>
    </location>
</feature>
<keyword evidence="6" id="KW-1185">Reference proteome</keyword>
<gene>
    <name evidence="5" type="ORF">ACH5RR_005407</name>
</gene>
<proteinExistence type="predicted"/>
<dbReference type="InterPro" id="IPR033443">
    <property type="entry name" value="PROP1-like_PPR_dom"/>
</dbReference>
<dbReference type="NCBIfam" id="TIGR00756">
    <property type="entry name" value="PPR"/>
    <property type="match status" value="5"/>
</dbReference>
<evidence type="ECO:0000256" key="1">
    <source>
        <dbReference type="ARBA" id="ARBA00022737"/>
    </source>
</evidence>
<dbReference type="Pfam" id="PF01535">
    <property type="entry name" value="PPR"/>
    <property type="match status" value="1"/>
</dbReference>